<dbReference type="CDD" id="cd01109">
    <property type="entry name" value="HTH_YyaN"/>
    <property type="match status" value="1"/>
</dbReference>
<dbReference type="SMART" id="SM00422">
    <property type="entry name" value="HTH_MERR"/>
    <property type="match status" value="1"/>
</dbReference>
<name>A0A3B0UX74_9ZZZZ</name>
<proteinExistence type="predicted"/>
<dbReference type="PANTHER" id="PTHR30204:SF98">
    <property type="entry name" value="HTH-TYPE TRANSCRIPTIONAL REGULATOR ADHR"/>
    <property type="match status" value="1"/>
</dbReference>
<dbReference type="SUPFAM" id="SSF46955">
    <property type="entry name" value="Putative DNA-binding domain"/>
    <property type="match status" value="1"/>
</dbReference>
<keyword evidence="1" id="KW-0238">DNA-binding</keyword>
<sequence length="132" mass="15567">MKSELTIQQTAKKTNISSHTLRYYERIGLILDINRAPNGHRRYIDADIEWIAFLKQLKATGMPLTLMQEFAELRRQGDQTAKQRREMLESHRKVILQQMQMLNDCLSMVDYKINRHHQSELNNGLPLFKTVL</sequence>
<dbReference type="GO" id="GO:0003700">
    <property type="term" value="F:DNA-binding transcription factor activity"/>
    <property type="evidence" value="ECO:0007669"/>
    <property type="project" value="InterPro"/>
</dbReference>
<evidence type="ECO:0000259" key="2">
    <source>
        <dbReference type="PROSITE" id="PS50937"/>
    </source>
</evidence>
<dbReference type="PROSITE" id="PS50937">
    <property type="entry name" value="HTH_MERR_2"/>
    <property type="match status" value="1"/>
</dbReference>
<protein>
    <submittedName>
        <fullName evidence="3">Transcriptional regulator, MerR family</fullName>
    </submittedName>
</protein>
<accession>A0A3B0UX74</accession>
<organism evidence="3">
    <name type="scientific">hydrothermal vent metagenome</name>
    <dbReference type="NCBI Taxonomy" id="652676"/>
    <lineage>
        <taxon>unclassified sequences</taxon>
        <taxon>metagenomes</taxon>
        <taxon>ecological metagenomes</taxon>
    </lineage>
</organism>
<dbReference type="PANTHER" id="PTHR30204">
    <property type="entry name" value="REDOX-CYCLING DRUG-SENSING TRANSCRIPTIONAL ACTIVATOR SOXR"/>
    <property type="match status" value="1"/>
</dbReference>
<reference evidence="3" key="1">
    <citation type="submission" date="2018-06" db="EMBL/GenBank/DDBJ databases">
        <authorList>
            <person name="Zhirakovskaya E."/>
        </authorList>
    </citation>
    <scope>NUCLEOTIDE SEQUENCE</scope>
</reference>
<dbReference type="InterPro" id="IPR047057">
    <property type="entry name" value="MerR_fam"/>
</dbReference>
<dbReference type="Gene3D" id="1.10.1660.10">
    <property type="match status" value="1"/>
</dbReference>
<dbReference type="InterPro" id="IPR000551">
    <property type="entry name" value="MerR-type_HTH_dom"/>
</dbReference>
<dbReference type="AlphaFoldDB" id="A0A3B0UX74"/>
<evidence type="ECO:0000313" key="3">
    <source>
        <dbReference type="EMBL" id="VAW31062.1"/>
    </source>
</evidence>
<feature type="domain" description="HTH merR-type" evidence="2">
    <location>
        <begin position="4"/>
        <end position="73"/>
    </location>
</feature>
<dbReference type="Pfam" id="PF13411">
    <property type="entry name" value="MerR_1"/>
    <property type="match status" value="1"/>
</dbReference>
<gene>
    <name evidence="3" type="ORF">MNBD_CHLOROFLEXI01-2976</name>
</gene>
<evidence type="ECO:0000256" key="1">
    <source>
        <dbReference type="ARBA" id="ARBA00023125"/>
    </source>
</evidence>
<dbReference type="EMBL" id="UOEU01000148">
    <property type="protein sequence ID" value="VAW31062.1"/>
    <property type="molecule type" value="Genomic_DNA"/>
</dbReference>
<dbReference type="InterPro" id="IPR009061">
    <property type="entry name" value="DNA-bd_dom_put_sf"/>
</dbReference>
<dbReference type="PRINTS" id="PR00040">
    <property type="entry name" value="HTHMERR"/>
</dbReference>
<dbReference type="GO" id="GO:0003677">
    <property type="term" value="F:DNA binding"/>
    <property type="evidence" value="ECO:0007669"/>
    <property type="project" value="UniProtKB-KW"/>
</dbReference>